<dbReference type="InterPro" id="IPR017853">
    <property type="entry name" value="GH"/>
</dbReference>
<dbReference type="InterPro" id="IPR013780">
    <property type="entry name" value="Glyco_hydro_b"/>
</dbReference>
<dbReference type="SMART" id="SM00642">
    <property type="entry name" value="Aamy"/>
    <property type="match status" value="1"/>
</dbReference>
<reference evidence="4" key="1">
    <citation type="submission" date="2016-10" db="EMBL/GenBank/DDBJ databases">
        <authorList>
            <person name="Varghese N."/>
            <person name="Submissions S."/>
        </authorList>
    </citation>
    <scope>NUCLEOTIDE SEQUENCE [LARGE SCALE GENOMIC DNA]</scope>
    <source>
        <strain evidence="4">DSM 22900</strain>
    </source>
</reference>
<proteinExistence type="predicted"/>
<dbReference type="STRING" id="623281.SAMN05421747_10976"/>
<dbReference type="GO" id="GO:0016740">
    <property type="term" value="F:transferase activity"/>
    <property type="evidence" value="ECO:0007669"/>
    <property type="project" value="UniProtKB-KW"/>
</dbReference>
<dbReference type="Gene3D" id="3.20.20.80">
    <property type="entry name" value="Glycosidases"/>
    <property type="match status" value="1"/>
</dbReference>
<dbReference type="InterPro" id="IPR006047">
    <property type="entry name" value="GH13_cat_dom"/>
</dbReference>
<dbReference type="SUPFAM" id="SSF51445">
    <property type="entry name" value="(Trans)glycosidases"/>
    <property type="match status" value="1"/>
</dbReference>
<dbReference type="SUPFAM" id="SSF51011">
    <property type="entry name" value="Glycosyl hydrolase domain"/>
    <property type="match status" value="1"/>
</dbReference>
<organism evidence="3 4">
    <name type="scientific">Parapedobacter composti</name>
    <dbReference type="NCBI Taxonomy" id="623281"/>
    <lineage>
        <taxon>Bacteria</taxon>
        <taxon>Pseudomonadati</taxon>
        <taxon>Bacteroidota</taxon>
        <taxon>Sphingobacteriia</taxon>
        <taxon>Sphingobacteriales</taxon>
        <taxon>Sphingobacteriaceae</taxon>
        <taxon>Parapedobacter</taxon>
    </lineage>
</organism>
<evidence type="ECO:0000259" key="2">
    <source>
        <dbReference type="SMART" id="SM00642"/>
    </source>
</evidence>
<evidence type="ECO:0000256" key="1">
    <source>
        <dbReference type="SAM" id="SignalP"/>
    </source>
</evidence>
<keyword evidence="4" id="KW-1185">Reference proteome</keyword>
<dbReference type="GO" id="GO:0005975">
    <property type="term" value="P:carbohydrate metabolic process"/>
    <property type="evidence" value="ECO:0007669"/>
    <property type="project" value="InterPro"/>
</dbReference>
<dbReference type="RefSeq" id="WP_211657578.1">
    <property type="nucleotide sequence ID" value="NZ_FOLL01000009.1"/>
</dbReference>
<feature type="chain" id="PRO_5011526400" evidence="1">
    <location>
        <begin position="26"/>
        <end position="568"/>
    </location>
</feature>
<accession>A0A1I1IHM2</accession>
<dbReference type="PANTHER" id="PTHR10357">
    <property type="entry name" value="ALPHA-AMYLASE FAMILY MEMBER"/>
    <property type="match status" value="1"/>
</dbReference>
<gene>
    <name evidence="3" type="ORF">SAMN05421747_10976</name>
</gene>
<dbReference type="Proteomes" id="UP000199577">
    <property type="component" value="Unassembled WGS sequence"/>
</dbReference>
<dbReference type="CDD" id="cd11334">
    <property type="entry name" value="AmyAc_TreS"/>
    <property type="match status" value="1"/>
</dbReference>
<dbReference type="Gene3D" id="3.90.400.10">
    <property type="entry name" value="Oligo-1,6-glucosidase, Domain 2"/>
    <property type="match status" value="1"/>
</dbReference>
<evidence type="ECO:0000313" key="4">
    <source>
        <dbReference type="Proteomes" id="UP000199577"/>
    </source>
</evidence>
<feature type="signal peptide" evidence="1">
    <location>
        <begin position="1"/>
        <end position="25"/>
    </location>
</feature>
<dbReference type="Gene3D" id="2.60.40.1180">
    <property type="entry name" value="Golgi alpha-mannosidase II"/>
    <property type="match status" value="1"/>
</dbReference>
<feature type="domain" description="Glycosyl hydrolase family 13 catalytic" evidence="2">
    <location>
        <begin position="44"/>
        <end position="480"/>
    </location>
</feature>
<protein>
    <submittedName>
        <fullName evidence="3">Maltose alpha-D-glucosyltransferase/ alpha-amylase</fullName>
    </submittedName>
</protein>
<sequence length="568" mass="65184">MMKMNRTTWYAVAMMMGLVASAFFAAAQQRATEGLWYKESIIYSLEVGTFKDSDGDGIGDFQGLIQKLGYLDSLGIDAIWLAPFNPSPGWDDGYDVTDYYTVNPKYGTMDDFRQFIAEAKKRKIRVISDVVLNHTSIKHPWYESARQDPQSPYRKWYVWAEELPDDADKGMVFPGVQQTTWSYDSLANLYYFHRFYPFQPDLNYTNPEVQQKAFDILEFWLRQGMDGYRLDAVPFIIDVPETGSDKPVRMMELVPTMRNVMRGVKHDALMLGEANLAPEENKDYFGEDNSGMQMMFNFYVNQFLFYALAIQDVRPLAKAMQATKEKPETAQWAYFLRNHDEIDLDRLGKRRREKVYAQFGPDTSMQLYDRGIRRRLAPMLSNPDQLRMAYSLLFALPGTPVIRYGEEIGMGDDLSLKERLAVRTPMQWSAAPHGGFTTGDTAFRKVIDNEIYGYRRVNVQRQLADSASLLNHIKRLINIRKVYPQIGSGDFAILNTGSKHVVAMLYQGGDQALLTVHNFANKPQEFRLNEKSIAGKPLHDLLLPGRPSTKGGERMKLPAFGFAWYRIP</sequence>
<dbReference type="InterPro" id="IPR045857">
    <property type="entry name" value="O16G_dom_2"/>
</dbReference>
<dbReference type="Pfam" id="PF00128">
    <property type="entry name" value="Alpha-amylase"/>
    <property type="match status" value="2"/>
</dbReference>
<name>A0A1I1IHM2_9SPHI</name>
<dbReference type="PANTHER" id="PTHR10357:SF219">
    <property type="entry name" value="MALTOSE ALPHA-D-GLUCOSYLTRANSFERASE"/>
    <property type="match status" value="1"/>
</dbReference>
<keyword evidence="3" id="KW-0808">Transferase</keyword>
<dbReference type="AlphaFoldDB" id="A0A1I1IHM2"/>
<evidence type="ECO:0000313" key="3">
    <source>
        <dbReference type="EMBL" id="SFC35776.1"/>
    </source>
</evidence>
<keyword evidence="1" id="KW-0732">Signal</keyword>
<dbReference type="EMBL" id="FOLL01000009">
    <property type="protein sequence ID" value="SFC35776.1"/>
    <property type="molecule type" value="Genomic_DNA"/>
</dbReference>